<gene>
    <name evidence="1" type="ORF">HMPREF0682_1602</name>
</gene>
<dbReference type="EMBL" id="ACVN02000207">
    <property type="protein sequence ID" value="ERK54732.1"/>
    <property type="molecule type" value="Genomic_DNA"/>
</dbReference>
<reference evidence="1" key="1">
    <citation type="submission" date="2013-08" db="EMBL/GenBank/DDBJ databases">
        <authorList>
            <person name="Durkin A.S."/>
            <person name="Haft D.R."/>
            <person name="McCorrison J."/>
            <person name="Torralba M."/>
            <person name="Gillis M."/>
            <person name="Haft D.H."/>
            <person name="Methe B."/>
            <person name="Sutton G."/>
            <person name="Nelson K.E."/>
        </authorList>
    </citation>
    <scope>NUCLEOTIDE SEQUENCE [LARGE SCALE GENOMIC DNA]</scope>
    <source>
        <strain evidence="1">F0233</strain>
    </source>
</reference>
<dbReference type="SUPFAM" id="SSF52968">
    <property type="entry name" value="B12-dependent dehydatase associated subunit"/>
    <property type="match status" value="1"/>
</dbReference>
<proteinExistence type="predicted"/>
<dbReference type="OrthoDB" id="308037at2"/>
<dbReference type="Gene3D" id="3.40.50.10150">
    <property type="entry name" value="B12-dependent dehydatase associated subunit"/>
    <property type="match status" value="1"/>
</dbReference>
<accession>U2RVQ5</accession>
<organism evidence="1 2">
    <name type="scientific">Propionibacterium acidifaciens F0233</name>
    <dbReference type="NCBI Taxonomy" id="553198"/>
    <lineage>
        <taxon>Bacteria</taxon>
        <taxon>Bacillati</taxon>
        <taxon>Actinomycetota</taxon>
        <taxon>Actinomycetes</taxon>
        <taxon>Propionibacteriales</taxon>
        <taxon>Propionibacteriaceae</taxon>
        <taxon>Propionibacterium</taxon>
    </lineage>
</organism>
<dbReference type="InterPro" id="IPR003208">
    <property type="entry name" value="Dehydtase/Dehydtase_re"/>
</dbReference>
<dbReference type="GeneID" id="95360903"/>
<dbReference type="RefSeq" id="WP_021797831.1">
    <property type="nucleotide sequence ID" value="NZ_ACVN02000207.1"/>
</dbReference>
<name>U2RVQ5_9ACTN</name>
<comment type="caution">
    <text evidence="1">The sequence shown here is derived from an EMBL/GenBank/DDBJ whole genome shotgun (WGS) entry which is preliminary data.</text>
</comment>
<sequence length="130" mass="13279">MRIVEQTRPTIGVGVGPGASAECIDLIRVGMEEEGVPGSVTRADAGDAAALAHGAALASRLGVGVGVDGRRVAVTTEKLDAARPYLVLDVDAGPERVRAMGADAARLVKRMPLIGIGGDRSGSSRNRGHQ</sequence>
<dbReference type="Pfam" id="PF02288">
    <property type="entry name" value="Dehydratase_MU"/>
    <property type="match status" value="1"/>
</dbReference>
<evidence type="ECO:0000313" key="2">
    <source>
        <dbReference type="Proteomes" id="UP000017052"/>
    </source>
</evidence>
<dbReference type="Proteomes" id="UP000017052">
    <property type="component" value="Unassembled WGS sequence"/>
</dbReference>
<dbReference type="InterPro" id="IPR010254">
    <property type="entry name" value="B12-dep_deHydtase_bsu"/>
</dbReference>
<dbReference type="AlphaFoldDB" id="U2RVQ5"/>
<keyword evidence="2" id="KW-1185">Reference proteome</keyword>
<evidence type="ECO:0000313" key="1">
    <source>
        <dbReference type="EMBL" id="ERK54732.1"/>
    </source>
</evidence>
<protein>
    <submittedName>
        <fullName evidence="1">Dehydratase medium subunit</fullName>
    </submittedName>
</protein>